<dbReference type="Gramene" id="CDY67075">
    <property type="protein sequence ID" value="CDY67075"/>
    <property type="gene ID" value="GSBRNA2T00058775001"/>
</dbReference>
<reference evidence="5 6" key="1">
    <citation type="journal article" date="2014" name="Science">
        <title>Plant genetics. Early allopolyploid evolution in the post-Neolithic Brassica napus oilseed genome.</title>
        <authorList>
            <person name="Chalhoub B."/>
            <person name="Denoeud F."/>
            <person name="Liu S."/>
            <person name="Parkin I.A."/>
            <person name="Tang H."/>
            <person name="Wang X."/>
            <person name="Chiquet J."/>
            <person name="Belcram H."/>
            <person name="Tong C."/>
            <person name="Samans B."/>
            <person name="Correa M."/>
            <person name="Da Silva C."/>
            <person name="Just J."/>
            <person name="Falentin C."/>
            <person name="Koh C.S."/>
            <person name="Le Clainche I."/>
            <person name="Bernard M."/>
            <person name="Bento P."/>
            <person name="Noel B."/>
            <person name="Labadie K."/>
            <person name="Alberti A."/>
            <person name="Charles M."/>
            <person name="Arnaud D."/>
            <person name="Guo H."/>
            <person name="Daviaud C."/>
            <person name="Alamery S."/>
            <person name="Jabbari K."/>
            <person name="Zhao M."/>
            <person name="Edger P.P."/>
            <person name="Chelaifa H."/>
            <person name="Tack D."/>
            <person name="Lassalle G."/>
            <person name="Mestiri I."/>
            <person name="Schnel N."/>
            <person name="Le Paslier M.C."/>
            <person name="Fan G."/>
            <person name="Renault V."/>
            <person name="Bayer P.E."/>
            <person name="Golicz A.A."/>
            <person name="Manoli S."/>
            <person name="Lee T.H."/>
            <person name="Thi V.H."/>
            <person name="Chalabi S."/>
            <person name="Hu Q."/>
            <person name="Fan C."/>
            <person name="Tollenaere R."/>
            <person name="Lu Y."/>
            <person name="Battail C."/>
            <person name="Shen J."/>
            <person name="Sidebottom C.H."/>
            <person name="Wang X."/>
            <person name="Canaguier A."/>
            <person name="Chauveau A."/>
            <person name="Berard A."/>
            <person name="Deniot G."/>
            <person name="Guan M."/>
            <person name="Liu Z."/>
            <person name="Sun F."/>
            <person name="Lim Y.P."/>
            <person name="Lyons E."/>
            <person name="Town C.D."/>
            <person name="Bancroft I."/>
            <person name="Wang X."/>
            <person name="Meng J."/>
            <person name="Ma J."/>
            <person name="Pires J.C."/>
            <person name="King G.J."/>
            <person name="Brunel D."/>
            <person name="Delourme R."/>
            <person name="Renard M."/>
            <person name="Aury J.M."/>
            <person name="Adams K.L."/>
            <person name="Batley J."/>
            <person name="Snowdon R.J."/>
            <person name="Tost J."/>
            <person name="Edwards D."/>
            <person name="Zhou Y."/>
            <person name="Hua W."/>
            <person name="Sharpe A.G."/>
            <person name="Paterson A.H."/>
            <person name="Guan C."/>
            <person name="Wincker P."/>
        </authorList>
    </citation>
    <scope>NUCLEOTIDE SEQUENCE [LARGE SCALE GENOMIC DNA]</scope>
    <source>
        <strain evidence="6">cv. Darmor-bzh</strain>
    </source>
</reference>
<dbReference type="Gramene" id="CDY67074">
    <property type="protein sequence ID" value="CDY67074"/>
    <property type="gene ID" value="GSBRNA2T00058774001"/>
</dbReference>
<keyword evidence="6" id="KW-1185">Reference proteome</keyword>
<dbReference type="AlphaFoldDB" id="A0A078JKW1"/>
<proteinExistence type="predicted"/>
<organism evidence="5 6">
    <name type="scientific">Brassica napus</name>
    <name type="common">Rape</name>
    <dbReference type="NCBI Taxonomy" id="3708"/>
    <lineage>
        <taxon>Eukaryota</taxon>
        <taxon>Viridiplantae</taxon>
        <taxon>Streptophyta</taxon>
        <taxon>Embryophyta</taxon>
        <taxon>Tracheophyta</taxon>
        <taxon>Spermatophyta</taxon>
        <taxon>Magnoliopsida</taxon>
        <taxon>eudicotyledons</taxon>
        <taxon>Gunneridae</taxon>
        <taxon>Pentapetalae</taxon>
        <taxon>rosids</taxon>
        <taxon>malvids</taxon>
        <taxon>Brassicales</taxon>
        <taxon>Brassicaceae</taxon>
        <taxon>Brassiceae</taxon>
        <taxon>Brassica</taxon>
    </lineage>
</organism>
<evidence type="ECO:0000313" key="2">
    <source>
        <dbReference type="EMBL" id="CAF2044979.1"/>
    </source>
</evidence>
<evidence type="ECO:0000313" key="4">
    <source>
        <dbReference type="EMBL" id="CDY67074.1"/>
    </source>
</evidence>
<dbReference type="EMBL" id="LK035730">
    <property type="protein sequence ID" value="CDY67074.1"/>
    <property type="molecule type" value="Genomic_DNA"/>
</dbReference>
<evidence type="ECO:0000256" key="1">
    <source>
        <dbReference type="SAM" id="MobiDB-lite"/>
    </source>
</evidence>
<dbReference type="PaxDb" id="3708-A0A078JKW1"/>
<protein>
    <submittedName>
        <fullName evidence="2">(rape) hypothetical protein</fullName>
    </submittedName>
    <submittedName>
        <fullName evidence="3">BnaA09g27110D protein</fullName>
    </submittedName>
    <submittedName>
        <fullName evidence="4">BnaA09g54330D protein</fullName>
    </submittedName>
    <submittedName>
        <fullName evidence="5">BnaA09g54340D protein</fullName>
    </submittedName>
</protein>
<evidence type="ECO:0000313" key="3">
    <source>
        <dbReference type="EMBL" id="CDY34085.1"/>
    </source>
</evidence>
<reference evidence="2" key="3">
    <citation type="submission" date="2021-01" db="EMBL/GenBank/DDBJ databases">
        <authorList>
            <consortium name="Genoscope - CEA"/>
            <person name="William W."/>
        </authorList>
    </citation>
    <scope>NUCLEOTIDE SEQUENCE</scope>
</reference>
<dbReference type="EMBL" id="LK035730">
    <property type="protein sequence ID" value="CDY67075.1"/>
    <property type="molecule type" value="Genomic_DNA"/>
</dbReference>
<evidence type="ECO:0000313" key="5">
    <source>
        <dbReference type="EMBL" id="CDY67075.1"/>
    </source>
</evidence>
<dbReference type="EMBL" id="HG994363">
    <property type="protein sequence ID" value="CAF2044979.1"/>
    <property type="molecule type" value="Genomic_DNA"/>
</dbReference>
<dbReference type="Proteomes" id="UP000028999">
    <property type="component" value="Unassembled WGS sequence"/>
</dbReference>
<dbReference type="Proteomes" id="UP001295469">
    <property type="component" value="Chromosome A09"/>
</dbReference>
<dbReference type="OMA" id="EVSRMCE"/>
<dbReference type="Gramene" id="CDY34085">
    <property type="protein sequence ID" value="CDY34085"/>
    <property type="gene ID" value="GSBRNA2T00055999001"/>
</dbReference>
<feature type="region of interest" description="Disordered" evidence="1">
    <location>
        <begin position="66"/>
        <end position="86"/>
    </location>
</feature>
<name>A0A078JKW1_BRANA</name>
<dbReference type="EMBL" id="LK032328">
    <property type="protein sequence ID" value="CDY34085.1"/>
    <property type="molecule type" value="Genomic_DNA"/>
</dbReference>
<accession>A0A078JKW1</accession>
<reference evidence="5" key="2">
    <citation type="submission" date="2014-06" db="EMBL/GenBank/DDBJ databases">
        <authorList>
            <person name="Genoscope - CEA"/>
        </authorList>
    </citation>
    <scope>NUCLEOTIDE SEQUENCE</scope>
</reference>
<gene>
    <name evidence="5" type="primary">BnaA09g54340D</name>
    <name evidence="3" type="synonym">BnaA09g27110D</name>
    <name evidence="4" type="synonym">BnaA09g54330D</name>
    <name evidence="2" type="ORF">DARMORV10_A09P37420.1</name>
    <name evidence="3" type="ORF">GSBRNA2T00055999001</name>
    <name evidence="4" type="ORF">GSBRNA2T00058774001</name>
    <name evidence="5" type="ORF">GSBRNA2T00058775001</name>
</gene>
<sequence length="86" mass="9707">MSDASLSILESIYNELFRLDRQLAEVSRMCEELLTRPRMLSDRITEINPGDYIDDAAEYDDWLQNLAEEDGGGGGAPSAADQRLRR</sequence>
<evidence type="ECO:0000313" key="6">
    <source>
        <dbReference type="Proteomes" id="UP000028999"/>
    </source>
</evidence>